<evidence type="ECO:0000256" key="3">
    <source>
        <dbReference type="ARBA" id="ARBA00022692"/>
    </source>
</evidence>
<feature type="transmembrane region" description="Helical" evidence="6">
    <location>
        <begin position="275"/>
        <end position="301"/>
    </location>
</feature>
<evidence type="ECO:0000256" key="6">
    <source>
        <dbReference type="SAM" id="Phobius"/>
    </source>
</evidence>
<keyword evidence="5 6" id="KW-0472">Membrane</keyword>
<organism evidence="7">
    <name type="scientific">candidate division WOR-3 bacterium</name>
    <dbReference type="NCBI Taxonomy" id="2052148"/>
    <lineage>
        <taxon>Bacteria</taxon>
        <taxon>Bacteria division WOR-3</taxon>
    </lineage>
</organism>
<dbReference type="NCBIfam" id="TIGR00374">
    <property type="entry name" value="flippase-like domain"/>
    <property type="match status" value="1"/>
</dbReference>
<dbReference type="Pfam" id="PF03706">
    <property type="entry name" value="LPG_synthase_TM"/>
    <property type="match status" value="1"/>
</dbReference>
<name>A0A7V3ZW12_UNCW3</name>
<dbReference type="AlphaFoldDB" id="A0A7V3ZW12"/>
<keyword evidence="3 6" id="KW-0812">Transmembrane</keyword>
<feature type="transmembrane region" description="Helical" evidence="6">
    <location>
        <begin position="70"/>
        <end position="91"/>
    </location>
</feature>
<dbReference type="PANTHER" id="PTHR39087:SF2">
    <property type="entry name" value="UPF0104 MEMBRANE PROTEIN MJ1595"/>
    <property type="match status" value="1"/>
</dbReference>
<protein>
    <submittedName>
        <fullName evidence="7">Flippase-like domain-containing protein</fullName>
    </submittedName>
</protein>
<evidence type="ECO:0000256" key="5">
    <source>
        <dbReference type="ARBA" id="ARBA00023136"/>
    </source>
</evidence>
<sequence>MKNKALLWFGFILSFLFLALVLKDFEVKKLYEIVRHLKIWPLIVASLIFFVSYTLRAIRWKYFFPKEQSIDLNLAIGSFFIGNFGNNIFPARLGDVWRIVLLHQRNDTPKSLVLGATIVERIFDAIAILLSGIIALLCSNLPQVYRYTIIGLFFLVVLSIFVAWYLEEKYQNKFNFPTRVVWIIKNLKLAMKPLNTPKKFLEILAITIISWEIELMSFYYFLYAFGIKASLALLTLILFFINIAVSIPSAPSNIGTFEYGFVLAGALWNYDKSSIFTIALVAHFFRFLISMIPGIIFSSIWHFKLKS</sequence>
<dbReference type="PANTHER" id="PTHR39087">
    <property type="entry name" value="UPF0104 MEMBRANE PROTEIN MJ1595"/>
    <property type="match status" value="1"/>
</dbReference>
<keyword evidence="4 6" id="KW-1133">Transmembrane helix</keyword>
<evidence type="ECO:0000313" key="7">
    <source>
        <dbReference type="EMBL" id="HGL16732.1"/>
    </source>
</evidence>
<feature type="transmembrane region" description="Helical" evidence="6">
    <location>
        <begin position="39"/>
        <end position="58"/>
    </location>
</feature>
<reference evidence="7" key="1">
    <citation type="journal article" date="2020" name="mSystems">
        <title>Genome- and Community-Level Interaction Insights into Carbon Utilization and Element Cycling Functions of Hydrothermarchaeota in Hydrothermal Sediment.</title>
        <authorList>
            <person name="Zhou Z."/>
            <person name="Liu Y."/>
            <person name="Xu W."/>
            <person name="Pan J."/>
            <person name="Luo Z.H."/>
            <person name="Li M."/>
        </authorList>
    </citation>
    <scope>NUCLEOTIDE SEQUENCE [LARGE SCALE GENOMIC DNA]</scope>
    <source>
        <strain evidence="7">SpSt-69</strain>
    </source>
</reference>
<accession>A0A7V3ZW12</accession>
<proteinExistence type="predicted"/>
<feature type="transmembrane region" description="Helical" evidence="6">
    <location>
        <begin position="229"/>
        <end position="247"/>
    </location>
</feature>
<evidence type="ECO:0000256" key="1">
    <source>
        <dbReference type="ARBA" id="ARBA00004651"/>
    </source>
</evidence>
<dbReference type="InterPro" id="IPR022791">
    <property type="entry name" value="L-PG_synthase/AglD"/>
</dbReference>
<feature type="transmembrane region" description="Helical" evidence="6">
    <location>
        <begin position="144"/>
        <end position="166"/>
    </location>
</feature>
<feature type="transmembrane region" description="Helical" evidence="6">
    <location>
        <begin position="111"/>
        <end position="137"/>
    </location>
</feature>
<dbReference type="EMBL" id="DTDJ01000002">
    <property type="protein sequence ID" value="HGL16732.1"/>
    <property type="molecule type" value="Genomic_DNA"/>
</dbReference>
<feature type="transmembrane region" description="Helical" evidence="6">
    <location>
        <begin position="200"/>
        <end position="222"/>
    </location>
</feature>
<dbReference type="GO" id="GO:0005886">
    <property type="term" value="C:plasma membrane"/>
    <property type="evidence" value="ECO:0007669"/>
    <property type="project" value="UniProtKB-SubCell"/>
</dbReference>
<evidence type="ECO:0000256" key="2">
    <source>
        <dbReference type="ARBA" id="ARBA00022475"/>
    </source>
</evidence>
<comment type="caution">
    <text evidence="7">The sequence shown here is derived from an EMBL/GenBank/DDBJ whole genome shotgun (WGS) entry which is preliminary data.</text>
</comment>
<evidence type="ECO:0000256" key="4">
    <source>
        <dbReference type="ARBA" id="ARBA00022989"/>
    </source>
</evidence>
<keyword evidence="2" id="KW-1003">Cell membrane</keyword>
<gene>
    <name evidence="7" type="ORF">ENU66_00075</name>
</gene>
<comment type="subcellular location">
    <subcellularLocation>
        <location evidence="1">Cell membrane</location>
        <topology evidence="1">Multi-pass membrane protein</topology>
    </subcellularLocation>
</comment>